<gene>
    <name evidence="1" type="ORF">CYMTET_55574</name>
</gene>
<dbReference type="EMBL" id="LGRX02035553">
    <property type="protein sequence ID" value="KAK3234145.1"/>
    <property type="molecule type" value="Genomic_DNA"/>
</dbReference>
<evidence type="ECO:0000313" key="2">
    <source>
        <dbReference type="Proteomes" id="UP001190700"/>
    </source>
</evidence>
<keyword evidence="2" id="KW-1185">Reference proteome</keyword>
<name>A0AAE0EPL3_9CHLO</name>
<organism evidence="1 2">
    <name type="scientific">Cymbomonas tetramitiformis</name>
    <dbReference type="NCBI Taxonomy" id="36881"/>
    <lineage>
        <taxon>Eukaryota</taxon>
        <taxon>Viridiplantae</taxon>
        <taxon>Chlorophyta</taxon>
        <taxon>Pyramimonadophyceae</taxon>
        <taxon>Pyramimonadales</taxon>
        <taxon>Pyramimonadaceae</taxon>
        <taxon>Cymbomonas</taxon>
    </lineage>
</organism>
<sequence>MRSPDRFRDNWFGVVFKLHLPVKVVNGRELIGRCYWAFGPEELISVYGVAGIKDFFTGGQRAVYPSGFEFDFALDEICNFSFLFPTFLDVGGVDDVHFDSFFDHKRKSVHALDFANKFSSCLQTLRSALLRMNVSAGRKFFQTLEAAVTQFCIRKKHAKRPHCPSVQIYCTRETLLCALSDEMLQTAVLEPNGDIRFILPTAASVAAVMGSFTEIYAGKRETFSFTIVWPCTIIYRPKIDGDRVHFVMTGIIKKNASGYVQWDSRQCYTGATLDIDPEEDLDVYYSVR</sequence>
<comment type="caution">
    <text evidence="1">The sequence shown here is derived from an EMBL/GenBank/DDBJ whole genome shotgun (WGS) entry which is preliminary data.</text>
</comment>
<reference evidence="1 2" key="1">
    <citation type="journal article" date="2015" name="Genome Biol. Evol.">
        <title>Comparative Genomics of a Bacterivorous Green Alga Reveals Evolutionary Causalities and Consequences of Phago-Mixotrophic Mode of Nutrition.</title>
        <authorList>
            <person name="Burns J.A."/>
            <person name="Paasch A."/>
            <person name="Narechania A."/>
            <person name="Kim E."/>
        </authorList>
    </citation>
    <scope>NUCLEOTIDE SEQUENCE [LARGE SCALE GENOMIC DNA]</scope>
    <source>
        <strain evidence="1 2">PLY_AMNH</strain>
    </source>
</reference>
<dbReference type="Proteomes" id="UP001190700">
    <property type="component" value="Unassembled WGS sequence"/>
</dbReference>
<protein>
    <submittedName>
        <fullName evidence="1">Uncharacterized protein</fullName>
    </submittedName>
</protein>
<accession>A0AAE0EPL3</accession>
<dbReference type="AlphaFoldDB" id="A0AAE0EPL3"/>
<evidence type="ECO:0000313" key="1">
    <source>
        <dbReference type="EMBL" id="KAK3234145.1"/>
    </source>
</evidence>
<proteinExistence type="predicted"/>